<dbReference type="HOGENOM" id="CLU_1276145_0_0_7"/>
<protein>
    <submittedName>
        <fullName evidence="1">Uncharacterized protein</fullName>
    </submittedName>
</protein>
<evidence type="ECO:0000313" key="1">
    <source>
        <dbReference type="EMBL" id="AJE04669.1"/>
    </source>
</evidence>
<dbReference type="RefSeq" id="WP_039744882.1">
    <property type="nucleotide sequence ID" value="NZ_CP009788.1"/>
</dbReference>
<dbReference type="AlphaFoldDB" id="A0A0B5BHL2"/>
<keyword evidence="2" id="KW-1185">Reference proteome</keyword>
<reference evidence="1 2" key="1">
    <citation type="journal article" date="2015" name="Genome Announc.">
        <title>Complete Genome of Geobacter pickeringii G13T, a Metal-Reducing Isolate from Sedimentary Kaolin Deposits.</title>
        <authorList>
            <person name="Badalamenti J.P."/>
            <person name="Bond D.R."/>
        </authorList>
    </citation>
    <scope>NUCLEOTIDE SEQUENCE [LARGE SCALE GENOMIC DNA]</scope>
    <source>
        <strain evidence="1 2">G13</strain>
    </source>
</reference>
<proteinExistence type="predicted"/>
<name>A0A0B5BHL2_9BACT</name>
<dbReference type="KEGG" id="gpi:GPICK_15990"/>
<dbReference type="Proteomes" id="UP000057609">
    <property type="component" value="Chromosome"/>
</dbReference>
<evidence type="ECO:0000313" key="2">
    <source>
        <dbReference type="Proteomes" id="UP000057609"/>
    </source>
</evidence>
<dbReference type="EMBL" id="CP009788">
    <property type="protein sequence ID" value="AJE04669.1"/>
    <property type="molecule type" value="Genomic_DNA"/>
</dbReference>
<gene>
    <name evidence="1" type="ORF">GPICK_15990</name>
</gene>
<sequence length="216" mass="24109">MSASKKSLNAVGSLDAVELMSWHLPPRKRSELLEVIDREADDPEAVTFLESIEHAIRSALWRQDLQPRRAEVKTALLRAAEQSKALLDALGQIPDAGRQYFFAEGMPWTKARENAAKVWRVADSARLRAEDDLSGAGDDHDNNPAILAADIAKALKQAGIKPSLTRPKYNKHGEISRPPFWTVTVICFQQALFPHKDPLRHMKDGRRRISIVGCAD</sequence>
<accession>A0A0B5BHL2</accession>
<organism evidence="1 2">
    <name type="scientific">Geobacter pickeringii</name>
    <dbReference type="NCBI Taxonomy" id="345632"/>
    <lineage>
        <taxon>Bacteria</taxon>
        <taxon>Pseudomonadati</taxon>
        <taxon>Thermodesulfobacteriota</taxon>
        <taxon>Desulfuromonadia</taxon>
        <taxon>Geobacterales</taxon>
        <taxon>Geobacteraceae</taxon>
        <taxon>Geobacter</taxon>
    </lineage>
</organism>